<sequence>MSLELAIAENTRALQALLAHLQVGATIQAAPAVESAPKARKAKAEPAPVVEAEHPAGPYAKFITEPVVEKAPAPAIIVTRDDLLAVMAKAIRAGKRDEVKALLAKAGAAKVSEVPEDRIADVAAAVTALLGE</sequence>
<proteinExistence type="predicted"/>
<gene>
    <name evidence="1" type="ORF">UFOVP821_16</name>
</gene>
<name>A0A6J5P1E2_9CAUD</name>
<dbReference type="EMBL" id="LR796768">
    <property type="protein sequence ID" value="CAB4165097.1"/>
    <property type="molecule type" value="Genomic_DNA"/>
</dbReference>
<organism evidence="1">
    <name type="scientific">uncultured Caudovirales phage</name>
    <dbReference type="NCBI Taxonomy" id="2100421"/>
    <lineage>
        <taxon>Viruses</taxon>
        <taxon>Duplodnaviria</taxon>
        <taxon>Heunggongvirae</taxon>
        <taxon>Uroviricota</taxon>
        <taxon>Caudoviricetes</taxon>
        <taxon>Peduoviridae</taxon>
        <taxon>Maltschvirus</taxon>
        <taxon>Maltschvirus maltsch</taxon>
    </lineage>
</organism>
<protein>
    <submittedName>
        <fullName evidence="1">Uncharacterized protein</fullName>
    </submittedName>
</protein>
<accession>A0A6J5P1E2</accession>
<evidence type="ECO:0000313" key="1">
    <source>
        <dbReference type="EMBL" id="CAB4165097.1"/>
    </source>
</evidence>
<reference evidence="1" key="1">
    <citation type="submission" date="2020-04" db="EMBL/GenBank/DDBJ databases">
        <authorList>
            <person name="Chiriac C."/>
            <person name="Salcher M."/>
            <person name="Ghai R."/>
            <person name="Kavagutti S V."/>
        </authorList>
    </citation>
    <scope>NUCLEOTIDE SEQUENCE</scope>
</reference>